<dbReference type="Gene3D" id="3.40.50.2300">
    <property type="match status" value="1"/>
</dbReference>
<dbReference type="Gene3D" id="1.10.10.60">
    <property type="entry name" value="Homeodomain-like"/>
    <property type="match status" value="1"/>
</dbReference>
<dbReference type="InterPro" id="IPR017930">
    <property type="entry name" value="Myb_dom"/>
</dbReference>
<dbReference type="Gramene" id="KGN65445">
    <property type="protein sequence ID" value="KGN65445"/>
    <property type="gene ID" value="Csa_1G423030"/>
</dbReference>
<name>A0A0A0LU42_CUCSA</name>
<dbReference type="GO" id="GO:0000160">
    <property type="term" value="P:phosphorelay signal transduction system"/>
    <property type="evidence" value="ECO:0007669"/>
    <property type="project" value="UniProtKB-KW"/>
</dbReference>
<keyword evidence="4" id="KW-0805">Transcription regulation</keyword>
<dbReference type="OMA" id="INCGACN"/>
<evidence type="ECO:0000256" key="3">
    <source>
        <dbReference type="ARBA" id="ARBA00023012"/>
    </source>
</evidence>
<evidence type="ECO:0008006" key="13">
    <source>
        <dbReference type="Google" id="ProtNLM"/>
    </source>
</evidence>
<dbReference type="Pfam" id="PF00249">
    <property type="entry name" value="Myb_DNA-binding"/>
    <property type="match status" value="1"/>
</dbReference>
<evidence type="ECO:0000256" key="1">
    <source>
        <dbReference type="ARBA" id="ARBA00004123"/>
    </source>
</evidence>
<dbReference type="FunFam" id="1.10.10.60:FF:000007">
    <property type="entry name" value="Two-component response regulator"/>
    <property type="match status" value="1"/>
</dbReference>
<evidence type="ECO:0000259" key="10">
    <source>
        <dbReference type="PROSITE" id="PS51294"/>
    </source>
</evidence>
<feature type="domain" description="HTH myb-type" evidence="10">
    <location>
        <begin position="204"/>
        <end position="263"/>
    </location>
</feature>
<reference evidence="11 12" key="3">
    <citation type="journal article" date="2010" name="BMC Genomics">
        <title>Transcriptome sequencing and comparative analysis of cucumber flowers with different sex types.</title>
        <authorList>
            <person name="Guo S."/>
            <person name="Zheng Y."/>
            <person name="Joung J.G."/>
            <person name="Liu S."/>
            <person name="Zhang Z."/>
            <person name="Crasta O.R."/>
            <person name="Sobral B.W."/>
            <person name="Xu Y."/>
            <person name="Huang S."/>
            <person name="Fei Z."/>
        </authorList>
    </citation>
    <scope>NUCLEOTIDE SEQUENCE [LARGE SCALE GENOMIC DNA]</scope>
    <source>
        <strain evidence="12">cv. 9930</strain>
    </source>
</reference>
<dbReference type="InterPro" id="IPR009057">
    <property type="entry name" value="Homeodomain-like_sf"/>
</dbReference>
<evidence type="ECO:0000256" key="4">
    <source>
        <dbReference type="ARBA" id="ARBA00023015"/>
    </source>
</evidence>
<gene>
    <name evidence="11" type="ORF">Csa_1G423030</name>
</gene>
<reference evidence="11 12" key="4">
    <citation type="journal article" date="2011" name="BMC Genomics">
        <title>RNA-Seq improves annotation of protein-coding genes in the cucumber genome.</title>
        <authorList>
            <person name="Li Z."/>
            <person name="Zhang Z."/>
            <person name="Yan P."/>
            <person name="Huang S."/>
            <person name="Fei Z."/>
            <person name="Lin K."/>
        </authorList>
    </citation>
    <scope>NUCLEOTIDE SEQUENCE [LARGE SCALE GENOMIC DNA]</scope>
    <source>
        <strain evidence="12">cv. 9930</strain>
    </source>
</reference>
<dbReference type="InterPro" id="IPR001005">
    <property type="entry name" value="SANT/Myb"/>
</dbReference>
<comment type="caution">
    <text evidence="8">Lacks conserved residue(s) required for the propagation of feature annotation.</text>
</comment>
<evidence type="ECO:0000256" key="8">
    <source>
        <dbReference type="PROSITE-ProRule" id="PRU00169"/>
    </source>
</evidence>
<evidence type="ECO:0000256" key="5">
    <source>
        <dbReference type="ARBA" id="ARBA00023159"/>
    </source>
</evidence>
<dbReference type="PROSITE" id="PS50110">
    <property type="entry name" value="RESPONSE_REGULATORY"/>
    <property type="match status" value="1"/>
</dbReference>
<dbReference type="PANTHER" id="PTHR43874">
    <property type="entry name" value="TWO-COMPONENT RESPONSE REGULATOR"/>
    <property type="match status" value="1"/>
</dbReference>
<keyword evidence="3" id="KW-0902">Two-component regulatory system</keyword>
<dbReference type="CDD" id="cd17584">
    <property type="entry name" value="REC_typeB_ARR-like"/>
    <property type="match status" value="1"/>
</dbReference>
<dbReference type="PROSITE" id="PS51294">
    <property type="entry name" value="HTH_MYB"/>
    <property type="match status" value="1"/>
</dbReference>
<dbReference type="SUPFAM" id="SSF52172">
    <property type="entry name" value="CheY-like"/>
    <property type="match status" value="1"/>
</dbReference>
<dbReference type="GO" id="GO:0009736">
    <property type="term" value="P:cytokinin-activated signaling pathway"/>
    <property type="evidence" value="ECO:0007669"/>
    <property type="project" value="InterPro"/>
</dbReference>
<comment type="subcellular location">
    <subcellularLocation>
        <location evidence="1">Nucleus</location>
    </subcellularLocation>
</comment>
<evidence type="ECO:0000256" key="2">
    <source>
        <dbReference type="ARBA" id="ARBA00022553"/>
    </source>
</evidence>
<sequence length="425" mass="48478">MEAFDNPIIPLEAEEDDQFPIGLKVLAIDDDIVCLRYLVQLLEKCQYKVSATTRAEEAIRLINDEKQIFDIVITNVVRHDMDGFEILQIIGVGMDIPVIMVSANEDLKMMKRGLMEGAELYLPKPVGLQELKNIWQLVLRKRLSRKRSNPNLLLLEQPAVEEHRHSLERVTMDQEYYVGDHIVNKLDDDNDNYNNNIVDSSSCSKKKPRISWTKELHAKFIEAYEILGEKERVPNNILKHMNDPRLTRENVASHLQKHRDTLRKKKESGVGKLGIQKKLYDKNQTKTSTLYNSMNHMNKVSNLGSQFLISNGQGNQTWTAARSCYPVPEFKPFNFPPNNSTSRTCDDDNPYYSGGFDEPINNSSYYPNSLETNCGFNSTSQILVGQYAIENHTDGGAGQCYQMQFNAGNSLESLLMDGELSDIFK</sequence>
<protein>
    <recommendedName>
        <fullName evidence="13">Two-component response regulator</fullName>
    </recommendedName>
</protein>
<dbReference type="InterPro" id="IPR011006">
    <property type="entry name" value="CheY-like_superfamily"/>
</dbReference>
<keyword evidence="12" id="KW-1185">Reference proteome</keyword>
<dbReference type="SUPFAM" id="SSF46689">
    <property type="entry name" value="Homeodomain-like"/>
    <property type="match status" value="1"/>
</dbReference>
<dbReference type="InterPro" id="IPR006447">
    <property type="entry name" value="Myb_dom_plants"/>
</dbReference>
<dbReference type="GO" id="GO:0005634">
    <property type="term" value="C:nucleus"/>
    <property type="evidence" value="ECO:0007669"/>
    <property type="project" value="UniProtKB-SubCell"/>
</dbReference>
<dbReference type="SMART" id="SM00448">
    <property type="entry name" value="REC"/>
    <property type="match status" value="1"/>
</dbReference>
<evidence type="ECO:0000259" key="9">
    <source>
        <dbReference type="PROSITE" id="PS50110"/>
    </source>
</evidence>
<organism evidence="11 12">
    <name type="scientific">Cucumis sativus</name>
    <name type="common">Cucumber</name>
    <dbReference type="NCBI Taxonomy" id="3659"/>
    <lineage>
        <taxon>Eukaryota</taxon>
        <taxon>Viridiplantae</taxon>
        <taxon>Streptophyta</taxon>
        <taxon>Embryophyta</taxon>
        <taxon>Tracheophyta</taxon>
        <taxon>Spermatophyta</taxon>
        <taxon>Magnoliopsida</taxon>
        <taxon>eudicotyledons</taxon>
        <taxon>Gunneridae</taxon>
        <taxon>Pentapetalae</taxon>
        <taxon>rosids</taxon>
        <taxon>fabids</taxon>
        <taxon>Cucurbitales</taxon>
        <taxon>Cucurbitaceae</taxon>
        <taxon>Benincaseae</taxon>
        <taxon>Cucumis</taxon>
    </lineage>
</organism>
<dbReference type="Pfam" id="PF00072">
    <property type="entry name" value="Response_reg"/>
    <property type="match status" value="1"/>
</dbReference>
<reference evidence="11 12" key="2">
    <citation type="journal article" date="2009" name="PLoS ONE">
        <title>An integrated genetic and cytogenetic map of the cucumber genome.</title>
        <authorList>
            <person name="Ren Y."/>
            <person name="Zhang Z."/>
            <person name="Liu J."/>
            <person name="Staub J.E."/>
            <person name="Han Y."/>
            <person name="Cheng Z."/>
            <person name="Li X."/>
            <person name="Lu J."/>
            <person name="Miao H."/>
            <person name="Kang H."/>
            <person name="Xie B."/>
            <person name="Gu X."/>
            <person name="Wang X."/>
            <person name="Du Y."/>
            <person name="Jin W."/>
            <person name="Huang S."/>
        </authorList>
    </citation>
    <scope>NUCLEOTIDE SEQUENCE [LARGE SCALE GENOMIC DNA]</scope>
    <source>
        <strain evidence="12">cv. 9930</strain>
    </source>
</reference>
<keyword evidence="7" id="KW-0539">Nucleus</keyword>
<evidence type="ECO:0000313" key="11">
    <source>
        <dbReference type="EMBL" id="KGN65445.1"/>
    </source>
</evidence>
<dbReference type="GO" id="GO:0003677">
    <property type="term" value="F:DNA binding"/>
    <property type="evidence" value="ECO:0007669"/>
    <property type="project" value="InterPro"/>
</dbReference>
<dbReference type="PANTHER" id="PTHR43874:SF67">
    <property type="entry name" value="TWO-COMPONENT RESPONSE REGULATOR ARR2"/>
    <property type="match status" value="1"/>
</dbReference>
<dbReference type="NCBIfam" id="TIGR01557">
    <property type="entry name" value="myb_SHAQKYF"/>
    <property type="match status" value="1"/>
</dbReference>
<feature type="domain" description="Response regulatory" evidence="9">
    <location>
        <begin position="24"/>
        <end position="139"/>
    </location>
</feature>
<dbReference type="AlphaFoldDB" id="A0A0A0LU42"/>
<keyword evidence="5" id="KW-0010">Activator</keyword>
<keyword evidence="2" id="KW-0597">Phosphoprotein</keyword>
<keyword evidence="6" id="KW-0804">Transcription</keyword>
<proteinExistence type="predicted"/>
<dbReference type="EMBL" id="CM002922">
    <property type="protein sequence ID" value="KGN65445.1"/>
    <property type="molecule type" value="Genomic_DNA"/>
</dbReference>
<evidence type="ECO:0000256" key="6">
    <source>
        <dbReference type="ARBA" id="ARBA00023163"/>
    </source>
</evidence>
<dbReference type="InterPro" id="IPR001789">
    <property type="entry name" value="Sig_transdc_resp-reg_receiver"/>
</dbReference>
<evidence type="ECO:0000256" key="7">
    <source>
        <dbReference type="ARBA" id="ARBA00023242"/>
    </source>
</evidence>
<dbReference type="InterPro" id="IPR045279">
    <property type="entry name" value="ARR-like"/>
</dbReference>
<reference evidence="11 12" key="1">
    <citation type="journal article" date="2009" name="Nat. Genet.">
        <title>The genome of the cucumber, Cucumis sativus L.</title>
        <authorList>
            <person name="Huang S."/>
            <person name="Li R."/>
            <person name="Zhang Z."/>
            <person name="Li L."/>
            <person name="Gu X."/>
            <person name="Fan W."/>
            <person name="Lucas W.J."/>
            <person name="Wang X."/>
            <person name="Xie B."/>
            <person name="Ni P."/>
            <person name="Ren Y."/>
            <person name="Zhu H."/>
            <person name="Li J."/>
            <person name="Lin K."/>
            <person name="Jin W."/>
            <person name="Fei Z."/>
            <person name="Li G."/>
            <person name="Staub J."/>
            <person name="Kilian A."/>
            <person name="van der Vossen E.A."/>
            <person name="Wu Y."/>
            <person name="Guo J."/>
            <person name="He J."/>
            <person name="Jia Z."/>
            <person name="Ren Y."/>
            <person name="Tian G."/>
            <person name="Lu Y."/>
            <person name="Ruan J."/>
            <person name="Qian W."/>
            <person name="Wang M."/>
            <person name="Huang Q."/>
            <person name="Li B."/>
            <person name="Xuan Z."/>
            <person name="Cao J."/>
            <person name="Asan"/>
            <person name="Wu Z."/>
            <person name="Zhang J."/>
            <person name="Cai Q."/>
            <person name="Bai Y."/>
            <person name="Zhao B."/>
            <person name="Han Y."/>
            <person name="Li Y."/>
            <person name="Li X."/>
            <person name="Wang S."/>
            <person name="Shi Q."/>
            <person name="Liu S."/>
            <person name="Cho W.K."/>
            <person name="Kim J.Y."/>
            <person name="Xu Y."/>
            <person name="Heller-Uszynska K."/>
            <person name="Miao H."/>
            <person name="Cheng Z."/>
            <person name="Zhang S."/>
            <person name="Wu J."/>
            <person name="Yang Y."/>
            <person name="Kang H."/>
            <person name="Li M."/>
            <person name="Liang H."/>
            <person name="Ren X."/>
            <person name="Shi Z."/>
            <person name="Wen M."/>
            <person name="Jian M."/>
            <person name="Yang H."/>
            <person name="Zhang G."/>
            <person name="Yang Z."/>
            <person name="Chen R."/>
            <person name="Liu S."/>
            <person name="Li J."/>
            <person name="Ma L."/>
            <person name="Liu H."/>
            <person name="Zhou Y."/>
            <person name="Zhao J."/>
            <person name="Fang X."/>
            <person name="Li G."/>
            <person name="Fang L."/>
            <person name="Li Y."/>
            <person name="Liu D."/>
            <person name="Zheng H."/>
            <person name="Zhang Y."/>
            <person name="Qin N."/>
            <person name="Li Z."/>
            <person name="Yang G."/>
            <person name="Yang S."/>
            <person name="Bolund L."/>
            <person name="Kristiansen K."/>
            <person name="Zheng H."/>
            <person name="Li S."/>
            <person name="Zhang X."/>
            <person name="Yang H."/>
            <person name="Wang J."/>
            <person name="Sun R."/>
            <person name="Zhang B."/>
            <person name="Jiang S."/>
            <person name="Wang J."/>
            <person name="Du Y."/>
            <person name="Li S."/>
        </authorList>
    </citation>
    <scope>NUCLEOTIDE SEQUENCE [LARGE SCALE GENOMIC DNA]</scope>
    <source>
        <strain evidence="12">cv. 9930</strain>
    </source>
</reference>
<evidence type="ECO:0000313" key="12">
    <source>
        <dbReference type="Proteomes" id="UP000029981"/>
    </source>
</evidence>
<dbReference type="Proteomes" id="UP000029981">
    <property type="component" value="Chromosome 1"/>
</dbReference>
<accession>A0A0A0LU42</accession>